<gene>
    <name evidence="1" type="ORF">V6N12_041989</name>
</gene>
<sequence>MKKAWESNREAICFWFDHTAPLLINTHQFYYVNLPGVPLICWHDEFFSMIGKQWGTLVEIDENTRLKTHLDMACIILRVACPSSISKYLQVEAM</sequence>
<evidence type="ECO:0000313" key="2">
    <source>
        <dbReference type="Proteomes" id="UP001472677"/>
    </source>
</evidence>
<proteinExistence type="predicted"/>
<name>A0ABR2EDW8_9ROSI</name>
<accession>A0ABR2EDW8</accession>
<dbReference type="Proteomes" id="UP001472677">
    <property type="component" value="Unassembled WGS sequence"/>
</dbReference>
<dbReference type="EMBL" id="JBBPBM010000015">
    <property type="protein sequence ID" value="KAK8558689.1"/>
    <property type="molecule type" value="Genomic_DNA"/>
</dbReference>
<comment type="caution">
    <text evidence="1">The sequence shown here is derived from an EMBL/GenBank/DDBJ whole genome shotgun (WGS) entry which is preliminary data.</text>
</comment>
<protein>
    <submittedName>
        <fullName evidence="1">Uncharacterized protein</fullName>
    </submittedName>
</protein>
<reference evidence="1 2" key="1">
    <citation type="journal article" date="2024" name="G3 (Bethesda)">
        <title>Genome assembly of Hibiscus sabdariffa L. provides insights into metabolisms of medicinal natural products.</title>
        <authorList>
            <person name="Kim T."/>
        </authorList>
    </citation>
    <scope>NUCLEOTIDE SEQUENCE [LARGE SCALE GENOMIC DNA]</scope>
    <source>
        <strain evidence="1">TK-2024</strain>
        <tissue evidence="1">Old leaves</tissue>
    </source>
</reference>
<organism evidence="1 2">
    <name type="scientific">Hibiscus sabdariffa</name>
    <name type="common">roselle</name>
    <dbReference type="NCBI Taxonomy" id="183260"/>
    <lineage>
        <taxon>Eukaryota</taxon>
        <taxon>Viridiplantae</taxon>
        <taxon>Streptophyta</taxon>
        <taxon>Embryophyta</taxon>
        <taxon>Tracheophyta</taxon>
        <taxon>Spermatophyta</taxon>
        <taxon>Magnoliopsida</taxon>
        <taxon>eudicotyledons</taxon>
        <taxon>Gunneridae</taxon>
        <taxon>Pentapetalae</taxon>
        <taxon>rosids</taxon>
        <taxon>malvids</taxon>
        <taxon>Malvales</taxon>
        <taxon>Malvaceae</taxon>
        <taxon>Malvoideae</taxon>
        <taxon>Hibiscus</taxon>
    </lineage>
</organism>
<evidence type="ECO:0000313" key="1">
    <source>
        <dbReference type="EMBL" id="KAK8558689.1"/>
    </source>
</evidence>
<keyword evidence="2" id="KW-1185">Reference proteome</keyword>